<sequence>MRKRRLFGIFILAAAMTCQPGKLVAAQSPGSEDARPLIPHVHTRWLVKDGVPPSIRGIAQTPDGWLWLASSVGLFRFDGVKFTQYRQPGSAAMQGAVDKLGVLDDGTLWVSPRFGGLLLVRGDVVEEFGGKQGLPPMVIGAVAGDSAGRILLGNGKGIFQLDARSRRWHEIGERAGLPKGSSIRHMLRDLRGGLWVLCTTTMVDSIALNEYLFDRKGNIWFPQLNSLMREQREGKQAVLEAFSNR</sequence>
<dbReference type="RefSeq" id="WP_379782460.1">
    <property type="nucleotide sequence ID" value="NZ_JBHSMU010000009.1"/>
</dbReference>
<comment type="caution">
    <text evidence="1">The sequence shown here is derived from an EMBL/GenBank/DDBJ whole genome shotgun (WGS) entry which is preliminary data.</text>
</comment>
<dbReference type="InterPro" id="IPR015943">
    <property type="entry name" value="WD40/YVTN_repeat-like_dom_sf"/>
</dbReference>
<dbReference type="SUPFAM" id="SSF63829">
    <property type="entry name" value="Calcium-dependent phosphotriesterase"/>
    <property type="match status" value="1"/>
</dbReference>
<accession>A0ABW0L4X8</accession>
<dbReference type="EMBL" id="JBHSMU010000009">
    <property type="protein sequence ID" value="MFC5460028.1"/>
    <property type="molecule type" value="Genomic_DNA"/>
</dbReference>
<reference evidence="2" key="1">
    <citation type="journal article" date="2019" name="Int. J. Syst. Evol. Microbiol.">
        <title>The Global Catalogue of Microorganisms (GCM) 10K type strain sequencing project: providing services to taxonomists for standard genome sequencing and annotation.</title>
        <authorList>
            <consortium name="The Broad Institute Genomics Platform"/>
            <consortium name="The Broad Institute Genome Sequencing Center for Infectious Disease"/>
            <person name="Wu L."/>
            <person name="Ma J."/>
        </authorList>
    </citation>
    <scope>NUCLEOTIDE SEQUENCE [LARGE SCALE GENOMIC DNA]</scope>
    <source>
        <strain evidence="2">KACC 12649</strain>
    </source>
</reference>
<organism evidence="1 2">
    <name type="scientific">Massilia niabensis</name>
    <dbReference type="NCBI Taxonomy" id="544910"/>
    <lineage>
        <taxon>Bacteria</taxon>
        <taxon>Pseudomonadati</taxon>
        <taxon>Pseudomonadota</taxon>
        <taxon>Betaproteobacteria</taxon>
        <taxon>Burkholderiales</taxon>
        <taxon>Oxalobacteraceae</taxon>
        <taxon>Telluria group</taxon>
        <taxon>Massilia</taxon>
    </lineage>
</organism>
<keyword evidence="2" id="KW-1185">Reference proteome</keyword>
<proteinExistence type="predicted"/>
<dbReference type="Gene3D" id="2.130.10.10">
    <property type="entry name" value="YVTN repeat-like/Quinoprotein amine dehydrogenase"/>
    <property type="match status" value="1"/>
</dbReference>
<name>A0ABW0L4X8_9BURK</name>
<gene>
    <name evidence="1" type="ORF">ACFPN5_09420</name>
</gene>
<evidence type="ECO:0000313" key="2">
    <source>
        <dbReference type="Proteomes" id="UP001596050"/>
    </source>
</evidence>
<evidence type="ECO:0000313" key="1">
    <source>
        <dbReference type="EMBL" id="MFC5460028.1"/>
    </source>
</evidence>
<dbReference type="Proteomes" id="UP001596050">
    <property type="component" value="Unassembled WGS sequence"/>
</dbReference>
<protein>
    <submittedName>
        <fullName evidence="1">Uncharacterized protein</fullName>
    </submittedName>
</protein>